<sequence length="110" mass="11992">MAVVATNGGAASACGHDTAEEAGWPRTGKDPRRISTYGYDFCFFLPNSLFSLSLKTNTGILRHRPETIFAKWLAISKRGLLEISACLVISDGFARSPEGAKPKPNQFWNS</sequence>
<feature type="region of interest" description="Disordered" evidence="1">
    <location>
        <begin position="1"/>
        <end position="31"/>
    </location>
</feature>
<proteinExistence type="predicted"/>
<organism evidence="2 3">
    <name type="scientific">Morus notabilis</name>
    <dbReference type="NCBI Taxonomy" id="981085"/>
    <lineage>
        <taxon>Eukaryota</taxon>
        <taxon>Viridiplantae</taxon>
        <taxon>Streptophyta</taxon>
        <taxon>Embryophyta</taxon>
        <taxon>Tracheophyta</taxon>
        <taxon>Spermatophyta</taxon>
        <taxon>Magnoliopsida</taxon>
        <taxon>eudicotyledons</taxon>
        <taxon>Gunneridae</taxon>
        <taxon>Pentapetalae</taxon>
        <taxon>rosids</taxon>
        <taxon>fabids</taxon>
        <taxon>Rosales</taxon>
        <taxon>Moraceae</taxon>
        <taxon>Moreae</taxon>
        <taxon>Morus</taxon>
    </lineage>
</organism>
<gene>
    <name evidence="2" type="ORF">L484_007128</name>
</gene>
<dbReference type="EMBL" id="KE345626">
    <property type="protein sequence ID" value="EXC10112.1"/>
    <property type="molecule type" value="Genomic_DNA"/>
</dbReference>
<evidence type="ECO:0000256" key="1">
    <source>
        <dbReference type="SAM" id="MobiDB-lite"/>
    </source>
</evidence>
<accession>W9RTS0</accession>
<reference evidence="3" key="1">
    <citation type="submission" date="2013-01" db="EMBL/GenBank/DDBJ databases">
        <title>Draft Genome Sequence of a Mulberry Tree, Morus notabilis C.K. Schneid.</title>
        <authorList>
            <person name="He N."/>
            <person name="Zhao S."/>
        </authorList>
    </citation>
    <scope>NUCLEOTIDE SEQUENCE</scope>
</reference>
<protein>
    <submittedName>
        <fullName evidence="2">Uncharacterized protein</fullName>
    </submittedName>
</protein>
<dbReference type="AlphaFoldDB" id="W9RTS0"/>
<keyword evidence="3" id="KW-1185">Reference proteome</keyword>
<dbReference type="Proteomes" id="UP000030645">
    <property type="component" value="Unassembled WGS sequence"/>
</dbReference>
<name>W9RTS0_9ROSA</name>
<evidence type="ECO:0000313" key="3">
    <source>
        <dbReference type="Proteomes" id="UP000030645"/>
    </source>
</evidence>
<evidence type="ECO:0000313" key="2">
    <source>
        <dbReference type="EMBL" id="EXC10112.1"/>
    </source>
</evidence>